<reference evidence="1 2" key="1">
    <citation type="submission" date="2021-03" db="EMBL/GenBank/DDBJ databases">
        <title>Antimicrobial resistance genes in bacteria isolated from Japanese honey, and their potential for conferring macrolide and lincosamide resistance in the American foulbrood pathogen Paenibacillus larvae.</title>
        <authorList>
            <person name="Okamoto M."/>
            <person name="Kumagai M."/>
            <person name="Kanamori H."/>
            <person name="Takamatsu D."/>
        </authorList>
    </citation>
    <scope>NUCLEOTIDE SEQUENCE [LARGE SCALE GENOMIC DNA]</scope>
    <source>
        <strain evidence="1 2">J1TS3</strain>
    </source>
</reference>
<evidence type="ECO:0000313" key="1">
    <source>
        <dbReference type="EMBL" id="GIN19029.1"/>
    </source>
</evidence>
<evidence type="ECO:0000313" key="2">
    <source>
        <dbReference type="Proteomes" id="UP000680279"/>
    </source>
</evidence>
<gene>
    <name evidence="1" type="ORF">J1TS3_01630</name>
</gene>
<organism evidence="1 2">
    <name type="scientific">Siminovitchia fordii</name>
    <dbReference type="NCBI Taxonomy" id="254759"/>
    <lineage>
        <taxon>Bacteria</taxon>
        <taxon>Bacillati</taxon>
        <taxon>Bacillota</taxon>
        <taxon>Bacilli</taxon>
        <taxon>Bacillales</taxon>
        <taxon>Bacillaceae</taxon>
        <taxon>Siminovitchia</taxon>
    </lineage>
</organism>
<protein>
    <submittedName>
        <fullName evidence="1">Uncharacterized protein</fullName>
    </submittedName>
</protein>
<proteinExistence type="predicted"/>
<dbReference type="EMBL" id="BOQT01000001">
    <property type="protein sequence ID" value="GIN19029.1"/>
    <property type="molecule type" value="Genomic_DNA"/>
</dbReference>
<sequence length="147" mass="16117">MLTYVDVEKVLPEPKGYRSAAISFGCISFSSSDEQKKGLFIQIGQDDDLQAAISNGAVAAVWPLKKELPFYTPNDFPVFLTEEGPLSAAIRIIEQYSVKLSMESADDKTLVKLPNFEGSGVPLDIIKKMEQLIHLVPNDIDDGKGGR</sequence>
<name>A0ABQ4JZQ4_9BACI</name>
<accession>A0ABQ4JZQ4</accession>
<dbReference type="Proteomes" id="UP000680279">
    <property type="component" value="Unassembled WGS sequence"/>
</dbReference>
<dbReference type="RefSeq" id="WP_212961889.1">
    <property type="nucleotide sequence ID" value="NZ_BOQT01000001.1"/>
</dbReference>
<comment type="caution">
    <text evidence="1">The sequence shown here is derived from an EMBL/GenBank/DDBJ whole genome shotgun (WGS) entry which is preliminary data.</text>
</comment>
<keyword evidence="2" id="KW-1185">Reference proteome</keyword>